<dbReference type="GO" id="GO:0043195">
    <property type="term" value="C:terminal bouton"/>
    <property type="evidence" value="ECO:0007669"/>
    <property type="project" value="TreeGrafter"/>
</dbReference>
<evidence type="ECO:0000313" key="9">
    <source>
        <dbReference type="Proteomes" id="UP000075883"/>
    </source>
</evidence>
<organism evidence="8 9">
    <name type="scientific">Anopheles culicifacies</name>
    <dbReference type="NCBI Taxonomy" id="139723"/>
    <lineage>
        <taxon>Eukaryota</taxon>
        <taxon>Metazoa</taxon>
        <taxon>Ecdysozoa</taxon>
        <taxon>Arthropoda</taxon>
        <taxon>Hexapoda</taxon>
        <taxon>Insecta</taxon>
        <taxon>Pterygota</taxon>
        <taxon>Neoptera</taxon>
        <taxon>Endopterygota</taxon>
        <taxon>Diptera</taxon>
        <taxon>Nematocera</taxon>
        <taxon>Culicoidea</taxon>
        <taxon>Culicidae</taxon>
        <taxon>Anophelinae</taxon>
        <taxon>Anopheles</taxon>
        <taxon>culicifacies species complex</taxon>
    </lineage>
</organism>
<reference evidence="9" key="1">
    <citation type="submission" date="2013-09" db="EMBL/GenBank/DDBJ databases">
        <title>The Genome Sequence of Anopheles culicifacies species A.</title>
        <authorList>
            <consortium name="The Broad Institute Genomics Platform"/>
            <person name="Neafsey D.E."/>
            <person name="Besansky N."/>
            <person name="Howell P."/>
            <person name="Walton C."/>
            <person name="Young S.K."/>
            <person name="Zeng Q."/>
            <person name="Gargeya S."/>
            <person name="Fitzgerald M."/>
            <person name="Haas B."/>
            <person name="Abouelleil A."/>
            <person name="Allen A.W."/>
            <person name="Alvarado L."/>
            <person name="Arachchi H.M."/>
            <person name="Berlin A.M."/>
            <person name="Chapman S.B."/>
            <person name="Gainer-Dewar J."/>
            <person name="Goldberg J."/>
            <person name="Griggs A."/>
            <person name="Gujja S."/>
            <person name="Hansen M."/>
            <person name="Howarth C."/>
            <person name="Imamovic A."/>
            <person name="Ireland A."/>
            <person name="Larimer J."/>
            <person name="McCowan C."/>
            <person name="Murphy C."/>
            <person name="Pearson M."/>
            <person name="Poon T.W."/>
            <person name="Priest M."/>
            <person name="Roberts A."/>
            <person name="Saif S."/>
            <person name="Shea T."/>
            <person name="Sisk P."/>
            <person name="Sykes S."/>
            <person name="Wortman J."/>
            <person name="Nusbaum C."/>
            <person name="Birren B."/>
        </authorList>
    </citation>
    <scope>NUCLEOTIDE SEQUENCE [LARGE SCALE GENOMIC DNA]</scope>
    <source>
        <strain evidence="9">A-37</strain>
    </source>
</reference>
<dbReference type="GO" id="GO:0046928">
    <property type="term" value="P:regulation of neurotransmitter secretion"/>
    <property type="evidence" value="ECO:0007669"/>
    <property type="project" value="TreeGrafter"/>
</dbReference>
<dbReference type="InterPro" id="IPR008849">
    <property type="entry name" value="Synaphin"/>
</dbReference>
<evidence type="ECO:0000256" key="4">
    <source>
        <dbReference type="ARBA" id="ARBA00022775"/>
    </source>
</evidence>
<dbReference type="GO" id="GO:0019905">
    <property type="term" value="F:syntaxin binding"/>
    <property type="evidence" value="ECO:0007669"/>
    <property type="project" value="InterPro"/>
</dbReference>
<evidence type="ECO:0000256" key="7">
    <source>
        <dbReference type="SAM" id="MobiDB-lite"/>
    </source>
</evidence>
<accession>A0A182MLJ7</accession>
<sequence length="115" mass="13478">MTVCTTLGGGPQKLARRDSLKVHLFHCQTMIVPTIRVPSSTHRAVGGDGGDDENDKEKEEEAERERQEAIREAEERRKEKHRKMEEEREKMRQEIRDKVSTMHQHLSLFVTVFFF</sequence>
<evidence type="ECO:0000256" key="6">
    <source>
        <dbReference type="ARBA" id="ARBA00037297"/>
    </source>
</evidence>
<comment type="similarity">
    <text evidence="1">Belongs to the complexin/synaphin family.</text>
</comment>
<dbReference type="PANTHER" id="PTHR16705:SF4">
    <property type="entry name" value="COMPLEXIN"/>
    <property type="match status" value="1"/>
</dbReference>
<name>A0A182MLJ7_9DIPT</name>
<dbReference type="VEuPathDB" id="VectorBase:ACUA021189"/>
<evidence type="ECO:0000313" key="8">
    <source>
        <dbReference type="EnsemblMetazoa" id="ACUA021189-PA"/>
    </source>
</evidence>
<keyword evidence="3" id="KW-0268">Exocytosis</keyword>
<evidence type="ECO:0000256" key="5">
    <source>
        <dbReference type="ARBA" id="ARBA00023054"/>
    </source>
</evidence>
<dbReference type="STRING" id="139723.A0A182MLJ7"/>
<dbReference type="AlphaFoldDB" id="A0A182MLJ7"/>
<dbReference type="EMBL" id="AXCM01002027">
    <property type="status" value="NOT_ANNOTATED_CDS"/>
    <property type="molecule type" value="Genomic_DNA"/>
</dbReference>
<evidence type="ECO:0000256" key="3">
    <source>
        <dbReference type="ARBA" id="ARBA00022483"/>
    </source>
</evidence>
<dbReference type="CDD" id="cd22808">
    <property type="entry name" value="Complexin_NTD_CPLX_I_II"/>
    <property type="match status" value="1"/>
</dbReference>
<dbReference type="FunFam" id="1.20.5.580:FF:000002">
    <property type="entry name" value="Complexin, isoform AB"/>
    <property type="match status" value="1"/>
</dbReference>
<comment type="function">
    <text evidence="6">Positively regulates a late step in synaptic vesicle exocytosis.</text>
</comment>
<feature type="region of interest" description="Disordered" evidence="7">
    <location>
        <begin position="37"/>
        <end position="91"/>
    </location>
</feature>
<dbReference type="Gene3D" id="1.20.5.580">
    <property type="entry name" value="Single Helix bin"/>
    <property type="match status" value="1"/>
</dbReference>
<dbReference type="EnsemblMetazoa" id="ACUA021189-RA">
    <property type="protein sequence ID" value="ACUA021189-PA"/>
    <property type="gene ID" value="ACUA021189"/>
</dbReference>
<dbReference type="GO" id="GO:0016079">
    <property type="term" value="P:synaptic vesicle exocytosis"/>
    <property type="evidence" value="ECO:0007669"/>
    <property type="project" value="TreeGrafter"/>
</dbReference>
<dbReference type="PANTHER" id="PTHR16705">
    <property type="entry name" value="COMPLEXIN"/>
    <property type="match status" value="1"/>
</dbReference>
<evidence type="ECO:0000256" key="1">
    <source>
        <dbReference type="ARBA" id="ARBA00005396"/>
    </source>
</evidence>
<reference evidence="8" key="2">
    <citation type="submission" date="2020-05" db="UniProtKB">
        <authorList>
            <consortium name="EnsemblMetazoa"/>
        </authorList>
    </citation>
    <scope>IDENTIFICATION</scope>
    <source>
        <strain evidence="8">A-37</strain>
    </source>
</reference>
<dbReference type="Proteomes" id="UP000075883">
    <property type="component" value="Unassembled WGS sequence"/>
</dbReference>
<keyword evidence="9" id="KW-1185">Reference proteome</keyword>
<dbReference type="SUPFAM" id="SSF58038">
    <property type="entry name" value="SNARE fusion complex"/>
    <property type="match status" value="1"/>
</dbReference>
<dbReference type="Pfam" id="PF05835">
    <property type="entry name" value="Synaphin"/>
    <property type="match status" value="1"/>
</dbReference>
<feature type="compositionally biased region" description="Basic and acidic residues" evidence="7">
    <location>
        <begin position="55"/>
        <end position="91"/>
    </location>
</feature>
<dbReference type="GO" id="GO:0031201">
    <property type="term" value="C:SNARE complex"/>
    <property type="evidence" value="ECO:0007669"/>
    <property type="project" value="TreeGrafter"/>
</dbReference>
<protein>
    <recommendedName>
        <fullName evidence="10">Complexin</fullName>
    </recommendedName>
</protein>
<evidence type="ECO:0008006" key="10">
    <source>
        <dbReference type="Google" id="ProtNLM"/>
    </source>
</evidence>
<keyword evidence="4" id="KW-0532">Neurotransmitter transport</keyword>
<evidence type="ECO:0000256" key="2">
    <source>
        <dbReference type="ARBA" id="ARBA00022448"/>
    </source>
</evidence>
<proteinExistence type="inferred from homology"/>
<keyword evidence="2" id="KW-0813">Transport</keyword>
<keyword evidence="5" id="KW-0175">Coiled coil</keyword>